<name>A0A3M2JHJ9_9CELL</name>
<evidence type="ECO:0000259" key="12">
    <source>
        <dbReference type="Pfam" id="PF01370"/>
    </source>
</evidence>
<comment type="caution">
    <text evidence="13">The sequence shown here is derived from an EMBL/GenBank/DDBJ whole genome shotgun (WGS) entry which is preliminary data.</text>
</comment>
<dbReference type="InterPro" id="IPR005886">
    <property type="entry name" value="UDP_G4E"/>
</dbReference>
<dbReference type="PANTHER" id="PTHR43725:SF53">
    <property type="entry name" value="UDP-ARABINOSE 4-EPIMERASE 1"/>
    <property type="match status" value="1"/>
</dbReference>
<evidence type="ECO:0000256" key="11">
    <source>
        <dbReference type="ARBA" id="ARBA00033067"/>
    </source>
</evidence>
<evidence type="ECO:0000256" key="1">
    <source>
        <dbReference type="ARBA" id="ARBA00000083"/>
    </source>
</evidence>
<dbReference type="Gene3D" id="3.90.25.10">
    <property type="entry name" value="UDP-galactose 4-epimerase, domain 1"/>
    <property type="match status" value="1"/>
</dbReference>
<organism evidence="13 14">
    <name type="scientific">Cellulomonas triticagri</name>
    <dbReference type="NCBI Taxonomy" id="2483352"/>
    <lineage>
        <taxon>Bacteria</taxon>
        <taxon>Bacillati</taxon>
        <taxon>Actinomycetota</taxon>
        <taxon>Actinomycetes</taxon>
        <taxon>Micrococcales</taxon>
        <taxon>Cellulomonadaceae</taxon>
        <taxon>Cellulomonas</taxon>
    </lineage>
</organism>
<dbReference type="PANTHER" id="PTHR43725">
    <property type="entry name" value="UDP-GLUCOSE 4-EPIMERASE"/>
    <property type="match status" value="1"/>
</dbReference>
<dbReference type="EC" id="5.1.3.2" evidence="5"/>
<dbReference type="InterPro" id="IPR001509">
    <property type="entry name" value="Epimerase_deHydtase"/>
</dbReference>
<comment type="catalytic activity">
    <reaction evidence="1">
        <text>UDP-alpha-D-glucose = UDP-alpha-D-galactose</text>
        <dbReference type="Rhea" id="RHEA:22168"/>
        <dbReference type="ChEBI" id="CHEBI:58885"/>
        <dbReference type="ChEBI" id="CHEBI:66914"/>
        <dbReference type="EC" id="5.1.3.2"/>
    </reaction>
</comment>
<evidence type="ECO:0000256" key="4">
    <source>
        <dbReference type="ARBA" id="ARBA00007637"/>
    </source>
</evidence>
<comment type="similarity">
    <text evidence="4">Belongs to the NAD(P)-dependent epimerase/dehydratase family.</text>
</comment>
<dbReference type="UniPathway" id="UPA00214"/>
<evidence type="ECO:0000256" key="3">
    <source>
        <dbReference type="ARBA" id="ARBA00004947"/>
    </source>
</evidence>
<accession>A0A3M2JHJ9</accession>
<dbReference type="Proteomes" id="UP000269289">
    <property type="component" value="Unassembled WGS sequence"/>
</dbReference>
<dbReference type="EMBL" id="RFFI01000018">
    <property type="protein sequence ID" value="RMI13292.1"/>
    <property type="molecule type" value="Genomic_DNA"/>
</dbReference>
<dbReference type="OrthoDB" id="9801785at2"/>
<protein>
    <recommendedName>
        <fullName evidence="6">UDP-glucose 4-epimerase</fullName>
        <ecNumber evidence="5">5.1.3.2</ecNumber>
    </recommendedName>
    <alternativeName>
        <fullName evidence="11">Galactowaldenase</fullName>
    </alternativeName>
    <alternativeName>
        <fullName evidence="10">UDP-galactose 4-epimerase</fullName>
    </alternativeName>
</protein>
<dbReference type="GO" id="GO:0033499">
    <property type="term" value="P:galactose catabolic process via UDP-galactose, Leloir pathway"/>
    <property type="evidence" value="ECO:0007669"/>
    <property type="project" value="TreeGrafter"/>
</dbReference>
<dbReference type="Pfam" id="PF01370">
    <property type="entry name" value="Epimerase"/>
    <property type="match status" value="1"/>
</dbReference>
<dbReference type="SUPFAM" id="SSF51735">
    <property type="entry name" value="NAD(P)-binding Rossmann-fold domains"/>
    <property type="match status" value="1"/>
</dbReference>
<dbReference type="AlphaFoldDB" id="A0A3M2JHJ9"/>
<evidence type="ECO:0000313" key="13">
    <source>
        <dbReference type="EMBL" id="RMI13292.1"/>
    </source>
</evidence>
<evidence type="ECO:0000256" key="2">
    <source>
        <dbReference type="ARBA" id="ARBA00001911"/>
    </source>
</evidence>
<feature type="domain" description="NAD-dependent epimerase/dehydratase" evidence="12">
    <location>
        <begin position="3"/>
        <end position="251"/>
    </location>
</feature>
<dbReference type="NCBIfam" id="TIGR01179">
    <property type="entry name" value="galE"/>
    <property type="match status" value="1"/>
</dbReference>
<gene>
    <name evidence="13" type="primary">galE</name>
    <name evidence="13" type="ORF">EBM89_04990</name>
</gene>
<dbReference type="RefSeq" id="WP_122148361.1">
    <property type="nucleotide sequence ID" value="NZ_RFFI01000018.1"/>
</dbReference>
<keyword evidence="8 13" id="KW-0413">Isomerase</keyword>
<evidence type="ECO:0000256" key="5">
    <source>
        <dbReference type="ARBA" id="ARBA00013189"/>
    </source>
</evidence>
<proteinExistence type="inferred from homology"/>
<keyword evidence="14" id="KW-1185">Reference proteome</keyword>
<evidence type="ECO:0000313" key="14">
    <source>
        <dbReference type="Proteomes" id="UP000269289"/>
    </source>
</evidence>
<comment type="cofactor">
    <cofactor evidence="2">
        <name>NAD(+)</name>
        <dbReference type="ChEBI" id="CHEBI:57540"/>
    </cofactor>
</comment>
<reference evidence="13 14" key="1">
    <citation type="submission" date="2018-10" db="EMBL/GenBank/DDBJ databases">
        <title>Isolation, diversity and antifungal activity of actinobacteria from wheat.</title>
        <authorList>
            <person name="Han C."/>
        </authorList>
    </citation>
    <scope>NUCLEOTIDE SEQUENCE [LARGE SCALE GENOMIC DNA]</scope>
    <source>
        <strain evidence="13 14">NEAU-YY56</strain>
    </source>
</reference>
<evidence type="ECO:0000256" key="6">
    <source>
        <dbReference type="ARBA" id="ARBA00018569"/>
    </source>
</evidence>
<keyword evidence="9" id="KW-0119">Carbohydrate metabolism</keyword>
<keyword evidence="7" id="KW-0520">NAD</keyword>
<evidence type="ECO:0000256" key="8">
    <source>
        <dbReference type="ARBA" id="ARBA00023235"/>
    </source>
</evidence>
<evidence type="ECO:0000256" key="10">
    <source>
        <dbReference type="ARBA" id="ARBA00031367"/>
    </source>
</evidence>
<sequence length="327" mass="33979">MTVLVTGGAGYIGAHVVRLLVEDGRDVVVVDDLSAGTAERVGGAELVRLDVAAAGAAEVLGNVVRRRGVSEVVHFAARKRVDESVADPLRYYRENLDGLAAVLDAAVAHGVRSVVFSSSAAVYGDVASGLVREDAATSPVNPYGRTKLVGEWMLRDVAATGALRGTALRYFNVAGAGWPDLGDPAVANLVTLVLDALRRGERPVVLGTDYPTSDGSGVRDYVHVLDLARAHVAALDAMAGDGEPYRCYNVGTGVGTSVLQVIHGLAEVTGIPVDPVLAGRRAGDPAEVVADPAAIGRELGWHAREPLSAVLASAWSAWQHAQATASR</sequence>
<dbReference type="InterPro" id="IPR036291">
    <property type="entry name" value="NAD(P)-bd_dom_sf"/>
</dbReference>
<evidence type="ECO:0000256" key="7">
    <source>
        <dbReference type="ARBA" id="ARBA00023027"/>
    </source>
</evidence>
<comment type="pathway">
    <text evidence="3">Carbohydrate metabolism; galactose metabolism.</text>
</comment>
<evidence type="ECO:0000256" key="9">
    <source>
        <dbReference type="ARBA" id="ARBA00023277"/>
    </source>
</evidence>
<dbReference type="GO" id="GO:0003978">
    <property type="term" value="F:UDP-glucose 4-epimerase activity"/>
    <property type="evidence" value="ECO:0007669"/>
    <property type="project" value="UniProtKB-EC"/>
</dbReference>
<dbReference type="Gene3D" id="3.40.50.720">
    <property type="entry name" value="NAD(P)-binding Rossmann-like Domain"/>
    <property type="match status" value="1"/>
</dbReference>